<evidence type="ECO:0000256" key="1">
    <source>
        <dbReference type="SAM" id="MobiDB-lite"/>
    </source>
</evidence>
<evidence type="ECO:0000313" key="3">
    <source>
        <dbReference type="Proteomes" id="UP001501072"/>
    </source>
</evidence>
<proteinExistence type="predicted"/>
<feature type="region of interest" description="Disordered" evidence="1">
    <location>
        <begin position="1"/>
        <end position="81"/>
    </location>
</feature>
<accession>A0ABN1T5M7</accession>
<gene>
    <name evidence="2" type="ORF">GCM10009564_49210</name>
</gene>
<dbReference type="Proteomes" id="UP001501072">
    <property type="component" value="Unassembled WGS sequence"/>
</dbReference>
<name>A0ABN1T5M7_9ACTN</name>
<feature type="compositionally biased region" description="Basic and acidic residues" evidence="1">
    <location>
        <begin position="35"/>
        <end position="53"/>
    </location>
</feature>
<dbReference type="RefSeq" id="WP_067399813.1">
    <property type="nucleotide sequence ID" value="NZ_BAAAHU010000069.1"/>
</dbReference>
<sequence>MLSMVNEDGTTTAGSPGDTTMPENTRRMPAAALKTEADRHTTESTESAAERNEHKRRSTSRHGHHSPPASLVNRRPTERTA</sequence>
<comment type="caution">
    <text evidence="2">The sequence shown here is derived from an EMBL/GenBank/DDBJ whole genome shotgun (WGS) entry which is preliminary data.</text>
</comment>
<organism evidence="2 3">
    <name type="scientific">Streptomyces thermogriseus</name>
    <dbReference type="NCBI Taxonomy" id="75292"/>
    <lineage>
        <taxon>Bacteria</taxon>
        <taxon>Bacillati</taxon>
        <taxon>Actinomycetota</taxon>
        <taxon>Actinomycetes</taxon>
        <taxon>Kitasatosporales</taxon>
        <taxon>Streptomycetaceae</taxon>
        <taxon>Streptomyces</taxon>
    </lineage>
</organism>
<keyword evidence="3" id="KW-1185">Reference proteome</keyword>
<evidence type="ECO:0000313" key="2">
    <source>
        <dbReference type="EMBL" id="GAA1015775.1"/>
    </source>
</evidence>
<protein>
    <submittedName>
        <fullName evidence="2">Uncharacterized protein</fullName>
    </submittedName>
</protein>
<reference evidence="2 3" key="1">
    <citation type="journal article" date="2019" name="Int. J. Syst. Evol. Microbiol.">
        <title>The Global Catalogue of Microorganisms (GCM) 10K type strain sequencing project: providing services to taxonomists for standard genome sequencing and annotation.</title>
        <authorList>
            <consortium name="The Broad Institute Genomics Platform"/>
            <consortium name="The Broad Institute Genome Sequencing Center for Infectious Disease"/>
            <person name="Wu L."/>
            <person name="Ma J."/>
        </authorList>
    </citation>
    <scope>NUCLEOTIDE SEQUENCE [LARGE SCALE GENOMIC DNA]</scope>
    <source>
        <strain evidence="2 3">JCM 11269</strain>
    </source>
</reference>
<dbReference type="EMBL" id="BAAAHU010000069">
    <property type="protein sequence ID" value="GAA1015775.1"/>
    <property type="molecule type" value="Genomic_DNA"/>
</dbReference>
<feature type="compositionally biased region" description="Polar residues" evidence="1">
    <location>
        <begin position="8"/>
        <end position="23"/>
    </location>
</feature>
<feature type="compositionally biased region" description="Basic residues" evidence="1">
    <location>
        <begin position="54"/>
        <end position="65"/>
    </location>
</feature>